<feature type="binding site" evidence="8 9">
    <location>
        <position position="93"/>
    </location>
    <ligand>
        <name>Mg(2+)</name>
        <dbReference type="ChEBI" id="CHEBI:18420"/>
        <label>2</label>
    </ligand>
</feature>
<reference evidence="10 11" key="1">
    <citation type="journal article" date="2010" name="Stand. Genomic Sci.">
        <title>Complete genome sequence of Ferrimonas balearica type strain (PAT).</title>
        <authorList>
            <person name="Nolan M."/>
            <person name="Sikorski J."/>
            <person name="Davenport K."/>
            <person name="Lucas S."/>
            <person name="Glavina Del Rio T."/>
            <person name="Tice H."/>
            <person name="Cheng J."/>
            <person name="Goodwin L."/>
            <person name="Pitluck S."/>
            <person name="Liolios K."/>
            <person name="Ivanova N."/>
            <person name="Mavromatis K."/>
            <person name="Ovchinnikova G."/>
            <person name="Pati A."/>
            <person name="Chen A."/>
            <person name="Palaniappan K."/>
            <person name="Land M."/>
            <person name="Hauser L."/>
            <person name="Chang Y."/>
            <person name="Jeffries C."/>
            <person name="Tapia R."/>
            <person name="Brettin T."/>
            <person name="Detter J."/>
            <person name="Han C."/>
            <person name="Yasawong M."/>
            <person name="Rohde M."/>
            <person name="Tindall B."/>
            <person name="Goker M."/>
            <person name="Woyke T."/>
            <person name="Bristow J."/>
            <person name="Eisen J."/>
            <person name="Markowitz V."/>
            <person name="Hugenholtz P."/>
            <person name="Kyrpides N."/>
            <person name="Klenk H."/>
            <person name="Lapidus A."/>
        </authorList>
    </citation>
    <scope>NUCLEOTIDE SEQUENCE [LARGE SCALE GENOMIC DNA]</scope>
    <source>
        <strain evidence="11">DSM 9799 / CCM 4581 / KCTC 23876 / PAT</strain>
    </source>
</reference>
<comment type="similarity">
    <text evidence="1 8">Belongs to the inositol monophosphatase superfamily. CysQ family.</text>
</comment>
<feature type="binding site" evidence="8">
    <location>
        <position position="92"/>
    </location>
    <ligand>
        <name>Mg(2+)</name>
        <dbReference type="ChEBI" id="CHEBI:18420"/>
        <label>1</label>
    </ligand>
</feature>
<dbReference type="HOGENOM" id="CLU_044118_3_0_6"/>
<dbReference type="GO" id="GO:0008441">
    <property type="term" value="F:3'(2'),5'-bisphosphate nucleotidase activity"/>
    <property type="evidence" value="ECO:0007669"/>
    <property type="project" value="UniProtKB-UniRule"/>
</dbReference>
<evidence type="ECO:0000256" key="1">
    <source>
        <dbReference type="ARBA" id="ARBA00005289"/>
    </source>
</evidence>
<dbReference type="Pfam" id="PF00459">
    <property type="entry name" value="Inositol_P"/>
    <property type="match status" value="1"/>
</dbReference>
<dbReference type="Gene3D" id="3.30.540.10">
    <property type="entry name" value="Fructose-1,6-Bisphosphatase, subunit A, domain 1"/>
    <property type="match status" value="1"/>
</dbReference>
<dbReference type="GeneID" id="67180464"/>
<protein>
    <recommendedName>
        <fullName evidence="8">3'(2'),5'-bisphosphate nucleotidase CysQ</fullName>
        <ecNumber evidence="8">3.1.3.7</ecNumber>
    </recommendedName>
    <alternativeName>
        <fullName evidence="8">3'(2'),5-bisphosphonucleoside 3'(2')-phosphohydrolase</fullName>
    </alternativeName>
    <alternativeName>
        <fullName evidence="8">3'-phosphoadenosine 5'-phosphate phosphatase</fullName>
        <shortName evidence="8">PAP phosphatase</shortName>
    </alternativeName>
</protein>
<dbReference type="EC" id="3.1.3.7" evidence="8"/>
<feature type="binding site" evidence="9">
    <location>
        <position position="92"/>
    </location>
    <ligand>
        <name>Mg(2+)</name>
        <dbReference type="ChEBI" id="CHEBI:18420"/>
        <label>1</label>
        <note>catalytic</note>
    </ligand>
</feature>
<dbReference type="PANTHER" id="PTHR43028:SF7">
    <property type="entry name" value="3'(2'),5'-BISPHOSPHATE NUCLEOTIDASE CYSQ"/>
    <property type="match status" value="1"/>
</dbReference>
<dbReference type="Gene3D" id="3.40.190.80">
    <property type="match status" value="1"/>
</dbReference>
<dbReference type="GO" id="GO:0000287">
    <property type="term" value="F:magnesium ion binding"/>
    <property type="evidence" value="ECO:0007669"/>
    <property type="project" value="UniProtKB-UniRule"/>
</dbReference>
<keyword evidence="7 8" id="KW-0472">Membrane</keyword>
<dbReference type="RefSeq" id="WP_013343746.1">
    <property type="nucleotide sequence ID" value="NC_014541.1"/>
</dbReference>
<proteinExistence type="inferred from homology"/>
<feature type="binding site" evidence="8">
    <location>
        <position position="70"/>
    </location>
    <ligand>
        <name>substrate</name>
    </ligand>
</feature>
<accession>E1SLP1</accession>
<evidence type="ECO:0000256" key="8">
    <source>
        <dbReference type="HAMAP-Rule" id="MF_02095"/>
    </source>
</evidence>
<keyword evidence="6 8" id="KW-0460">Magnesium</keyword>
<comment type="function">
    <text evidence="8">Converts adenosine-3',5'-bisphosphate (PAP) to AMP.</text>
</comment>
<evidence type="ECO:0000256" key="5">
    <source>
        <dbReference type="ARBA" id="ARBA00022801"/>
    </source>
</evidence>
<dbReference type="PANTHER" id="PTHR43028">
    <property type="entry name" value="3'(2'),5'-BISPHOSPHATE NUCLEOTIDASE 1"/>
    <property type="match status" value="1"/>
</dbReference>
<feature type="binding site" evidence="8">
    <location>
        <position position="70"/>
    </location>
    <ligand>
        <name>Mg(2+)</name>
        <dbReference type="ChEBI" id="CHEBI:18420"/>
        <label>1</label>
    </ligand>
</feature>
<dbReference type="EMBL" id="CP002209">
    <property type="protein sequence ID" value="ADN74440.1"/>
    <property type="molecule type" value="Genomic_DNA"/>
</dbReference>
<organism evidence="10 11">
    <name type="scientific">Ferrimonas balearica (strain DSM 9799 / CCM 4581 / KCTC 23876 / PAT)</name>
    <dbReference type="NCBI Taxonomy" id="550540"/>
    <lineage>
        <taxon>Bacteria</taxon>
        <taxon>Pseudomonadati</taxon>
        <taxon>Pseudomonadota</taxon>
        <taxon>Gammaproteobacteria</taxon>
        <taxon>Alteromonadales</taxon>
        <taxon>Ferrimonadaceae</taxon>
        <taxon>Ferrimonas</taxon>
    </lineage>
</organism>
<dbReference type="KEGG" id="fbl:Fbal_0226"/>
<evidence type="ECO:0000313" key="10">
    <source>
        <dbReference type="EMBL" id="ADN74440.1"/>
    </source>
</evidence>
<comment type="cofactor">
    <cofactor evidence="8 9">
        <name>Mg(2+)</name>
        <dbReference type="ChEBI" id="CHEBI:18420"/>
    </cofactor>
</comment>
<evidence type="ECO:0000256" key="2">
    <source>
        <dbReference type="ARBA" id="ARBA00022475"/>
    </source>
</evidence>
<dbReference type="FunFam" id="3.30.540.10:FF:000007">
    <property type="entry name" value="3'(2'),5'-bisphosphate nucleotidase CysQ"/>
    <property type="match status" value="1"/>
</dbReference>
<feature type="binding site" evidence="8">
    <location>
        <position position="90"/>
    </location>
    <ligand>
        <name>Mg(2+)</name>
        <dbReference type="ChEBI" id="CHEBI:18420"/>
        <label>1</label>
    </ligand>
</feature>
<dbReference type="GO" id="GO:0000103">
    <property type="term" value="P:sulfate assimilation"/>
    <property type="evidence" value="ECO:0007669"/>
    <property type="project" value="TreeGrafter"/>
</dbReference>
<dbReference type="InterPro" id="IPR050725">
    <property type="entry name" value="CysQ/Inositol_MonoPase"/>
</dbReference>
<dbReference type="PRINTS" id="PR00377">
    <property type="entry name" value="IMPHPHTASES"/>
</dbReference>
<dbReference type="eggNOG" id="COG1218">
    <property type="taxonomic scope" value="Bacteria"/>
</dbReference>
<sequence>MVTPLHTLLEPVITIARDAGQQIRTIYEAGQYQSLTKSDNTPVTSADLAAHEWIVTALRTLTPDTPILSEEDADIPLSTRQHWNEYWLIDPLDGTQEFIAGSGEFAVNIALVRDHQPVLGVIYAPMSEVWYYACQGHGAYKRHGDQTEAIHSRDVGPGDALKIAVSRRQRREAVMSRLDEQREYLLLPFGSASLKSCMVAEGTADCYLRLGPTGEWDTGASQCIVEEAGGRIVDTCYQPLSYNERESLENPNYMVLGCQSLPWQEILPPGPECYSAE</sequence>
<feature type="binding site" evidence="8 9">
    <location>
        <position position="90"/>
    </location>
    <ligand>
        <name>Mg(2+)</name>
        <dbReference type="ChEBI" id="CHEBI:18420"/>
        <label>2</label>
    </ligand>
</feature>
<dbReference type="Proteomes" id="UP000006683">
    <property type="component" value="Chromosome"/>
</dbReference>
<dbReference type="GO" id="GO:0050427">
    <property type="term" value="P:3'-phosphoadenosine 5'-phosphosulfate metabolic process"/>
    <property type="evidence" value="ECO:0007669"/>
    <property type="project" value="TreeGrafter"/>
</dbReference>
<name>E1SLP1_FERBD</name>
<dbReference type="AlphaFoldDB" id="E1SLP1"/>
<evidence type="ECO:0000256" key="4">
    <source>
        <dbReference type="ARBA" id="ARBA00022723"/>
    </source>
</evidence>
<gene>
    <name evidence="8" type="primary">cysQ</name>
    <name evidence="10" type="ordered locus">Fbal_0226</name>
</gene>
<feature type="binding site" evidence="8">
    <location>
        <position position="217"/>
    </location>
    <ligand>
        <name>substrate</name>
    </ligand>
</feature>
<feature type="binding site" evidence="8">
    <location>
        <position position="217"/>
    </location>
    <ligand>
        <name>Mg(2+)</name>
        <dbReference type="ChEBI" id="CHEBI:18420"/>
        <label>2</label>
    </ligand>
</feature>
<feature type="binding site" evidence="9">
    <location>
        <position position="217"/>
    </location>
    <ligand>
        <name>Mg(2+)</name>
        <dbReference type="ChEBI" id="CHEBI:18420"/>
        <label>1</label>
        <note>catalytic</note>
    </ligand>
</feature>
<keyword evidence="2 8" id="KW-1003">Cell membrane</keyword>
<dbReference type="GO" id="GO:0005886">
    <property type="term" value="C:plasma membrane"/>
    <property type="evidence" value="ECO:0007669"/>
    <property type="project" value="UniProtKB-SubCell"/>
</dbReference>
<keyword evidence="5 8" id="KW-0378">Hydrolase</keyword>
<keyword evidence="3 8" id="KW-0997">Cell inner membrane</keyword>
<dbReference type="STRING" id="550540.Fbal_0226"/>
<dbReference type="SUPFAM" id="SSF56655">
    <property type="entry name" value="Carbohydrate phosphatase"/>
    <property type="match status" value="1"/>
</dbReference>
<evidence type="ECO:0000256" key="6">
    <source>
        <dbReference type="ARBA" id="ARBA00022842"/>
    </source>
</evidence>
<feature type="binding site" evidence="9">
    <location>
        <position position="70"/>
    </location>
    <ligand>
        <name>Mg(2+)</name>
        <dbReference type="ChEBI" id="CHEBI:18420"/>
        <label>1</label>
        <note>catalytic</note>
    </ligand>
</feature>
<evidence type="ECO:0000256" key="9">
    <source>
        <dbReference type="PIRSR" id="PIRSR600760-2"/>
    </source>
</evidence>
<keyword evidence="4 8" id="KW-0479">Metal-binding</keyword>
<evidence type="ECO:0000313" key="11">
    <source>
        <dbReference type="Proteomes" id="UP000006683"/>
    </source>
</evidence>
<feature type="binding site" evidence="8">
    <location>
        <begin position="92"/>
        <end position="95"/>
    </location>
    <ligand>
        <name>substrate</name>
    </ligand>
</feature>
<keyword evidence="11" id="KW-1185">Reference proteome</keyword>
<dbReference type="CDD" id="cd01638">
    <property type="entry name" value="CysQ"/>
    <property type="match status" value="1"/>
</dbReference>
<dbReference type="InterPro" id="IPR000760">
    <property type="entry name" value="Inositol_monophosphatase-like"/>
</dbReference>
<comment type="subcellular location">
    <subcellularLocation>
        <location evidence="8">Cell inner membrane</location>
        <topology evidence="8">Peripheral membrane protein</topology>
        <orientation evidence="8">Cytoplasmic side</orientation>
    </subcellularLocation>
</comment>
<evidence type="ECO:0000256" key="3">
    <source>
        <dbReference type="ARBA" id="ARBA00022519"/>
    </source>
</evidence>
<dbReference type="InterPro" id="IPR006240">
    <property type="entry name" value="CysQ"/>
</dbReference>
<dbReference type="NCBIfam" id="TIGR01331">
    <property type="entry name" value="bisphos_cysQ"/>
    <property type="match status" value="1"/>
</dbReference>
<evidence type="ECO:0000256" key="7">
    <source>
        <dbReference type="ARBA" id="ARBA00023136"/>
    </source>
</evidence>
<comment type="catalytic activity">
    <reaction evidence="8">
        <text>adenosine 3',5'-bisphosphate + H2O = AMP + phosphate</text>
        <dbReference type="Rhea" id="RHEA:10040"/>
        <dbReference type="ChEBI" id="CHEBI:15377"/>
        <dbReference type="ChEBI" id="CHEBI:43474"/>
        <dbReference type="ChEBI" id="CHEBI:58343"/>
        <dbReference type="ChEBI" id="CHEBI:456215"/>
        <dbReference type="EC" id="3.1.3.7"/>
    </reaction>
</comment>
<dbReference type="HAMAP" id="MF_02095">
    <property type="entry name" value="CysQ"/>
    <property type="match status" value="1"/>
</dbReference>